<sequence>MQEKHGKLISPLLVFPS</sequence>
<evidence type="ECO:0000313" key="1">
    <source>
        <dbReference type="EMBL" id="JAH09482.1"/>
    </source>
</evidence>
<dbReference type="EMBL" id="GBXM01099095">
    <property type="protein sequence ID" value="JAH09482.1"/>
    <property type="molecule type" value="Transcribed_RNA"/>
</dbReference>
<organism evidence="1">
    <name type="scientific">Anguilla anguilla</name>
    <name type="common">European freshwater eel</name>
    <name type="synonym">Muraena anguilla</name>
    <dbReference type="NCBI Taxonomy" id="7936"/>
    <lineage>
        <taxon>Eukaryota</taxon>
        <taxon>Metazoa</taxon>
        <taxon>Chordata</taxon>
        <taxon>Craniata</taxon>
        <taxon>Vertebrata</taxon>
        <taxon>Euteleostomi</taxon>
        <taxon>Actinopterygii</taxon>
        <taxon>Neopterygii</taxon>
        <taxon>Teleostei</taxon>
        <taxon>Anguilliformes</taxon>
        <taxon>Anguillidae</taxon>
        <taxon>Anguilla</taxon>
    </lineage>
</organism>
<name>A0A0E9PYX4_ANGAN</name>
<protein>
    <submittedName>
        <fullName evidence="1">Uncharacterized protein</fullName>
    </submittedName>
</protein>
<proteinExistence type="predicted"/>
<reference evidence="1" key="1">
    <citation type="submission" date="2014-11" db="EMBL/GenBank/DDBJ databases">
        <authorList>
            <person name="Amaro Gonzalez C."/>
        </authorList>
    </citation>
    <scope>NUCLEOTIDE SEQUENCE</scope>
</reference>
<reference evidence="1" key="2">
    <citation type="journal article" date="2015" name="Fish Shellfish Immunol.">
        <title>Early steps in the European eel (Anguilla anguilla)-Vibrio vulnificus interaction in the gills: Role of the RtxA13 toxin.</title>
        <authorList>
            <person name="Callol A."/>
            <person name="Pajuelo D."/>
            <person name="Ebbesson L."/>
            <person name="Teles M."/>
            <person name="MacKenzie S."/>
            <person name="Amaro C."/>
        </authorList>
    </citation>
    <scope>NUCLEOTIDE SEQUENCE</scope>
</reference>
<accession>A0A0E9PYX4</accession>
<dbReference type="AlphaFoldDB" id="A0A0E9PYX4"/>